<comment type="caution">
    <text evidence="1">The sequence shown here is derived from an EMBL/GenBank/DDBJ whole genome shotgun (WGS) entry which is preliminary data.</text>
</comment>
<organism evidence="1 2">
    <name type="scientific">Fistulifera solaris</name>
    <name type="common">Oleaginous diatom</name>
    <dbReference type="NCBI Taxonomy" id="1519565"/>
    <lineage>
        <taxon>Eukaryota</taxon>
        <taxon>Sar</taxon>
        <taxon>Stramenopiles</taxon>
        <taxon>Ochrophyta</taxon>
        <taxon>Bacillariophyta</taxon>
        <taxon>Bacillariophyceae</taxon>
        <taxon>Bacillariophycidae</taxon>
        <taxon>Naviculales</taxon>
        <taxon>Naviculaceae</taxon>
        <taxon>Fistulifera</taxon>
    </lineage>
</organism>
<dbReference type="OrthoDB" id="337735at2759"/>
<dbReference type="AlphaFoldDB" id="A0A1Z5JZ84"/>
<dbReference type="EMBL" id="BDSP01000136">
    <property type="protein sequence ID" value="GAX19239.1"/>
    <property type="molecule type" value="Genomic_DNA"/>
</dbReference>
<name>A0A1Z5JZ84_FISSO</name>
<protein>
    <recommendedName>
        <fullName evidence="3">Cyclin-like domain-containing protein</fullName>
    </recommendedName>
</protein>
<dbReference type="InParanoid" id="A0A1Z5JZ84"/>
<sequence length="373" mass="40609">METTPEQTAEGLVIVRVLSAVLDRLVSANATMAQADPGQVTKFHAMKAPAIGIQQYLERIHKYASCSNECFVLALIYIDRLIQRNNFLLTELNVHRVVITSVLLAAKFFDDAYYNNAYYAKVGGVLTSEMNGLEVDFLFRINFSLHVTPDVFEKYRVELAAQAGTVSFQTALAFDALTPAVLVSQVPQPSPVMQAAPPGTSFGSFQALDYRDYTPTYAPAPQASQHPSRITPSPPNAAAKLFNDVLLVAGNQPNHLSAMEHQIPLNYYVPAHYPCMDAMNVGSDASKSSYTVQLGRCGESAIGLSTLTAPNLMYPEEPILVVDHRLYAPATPGLVHYQHGGFVNHMSTESDYSVCEAQHLLTNRVLAGLGGGI</sequence>
<evidence type="ECO:0000313" key="2">
    <source>
        <dbReference type="Proteomes" id="UP000198406"/>
    </source>
</evidence>
<dbReference type="InterPro" id="IPR013922">
    <property type="entry name" value="Cyclin_PHO80-like"/>
</dbReference>
<proteinExistence type="predicted"/>
<gene>
    <name evidence="1" type="ORF">FisN_4Lh178</name>
</gene>
<dbReference type="Proteomes" id="UP000198406">
    <property type="component" value="Unassembled WGS sequence"/>
</dbReference>
<accession>A0A1Z5JZ84</accession>
<keyword evidence="2" id="KW-1185">Reference proteome</keyword>
<evidence type="ECO:0008006" key="3">
    <source>
        <dbReference type="Google" id="ProtNLM"/>
    </source>
</evidence>
<dbReference type="PANTHER" id="PTHR15615">
    <property type="match status" value="1"/>
</dbReference>
<dbReference type="InterPro" id="IPR036915">
    <property type="entry name" value="Cyclin-like_sf"/>
</dbReference>
<evidence type="ECO:0000313" key="1">
    <source>
        <dbReference type="EMBL" id="GAX19239.1"/>
    </source>
</evidence>
<dbReference type="SUPFAM" id="SSF47954">
    <property type="entry name" value="Cyclin-like"/>
    <property type="match status" value="1"/>
</dbReference>
<dbReference type="GO" id="GO:0019901">
    <property type="term" value="F:protein kinase binding"/>
    <property type="evidence" value="ECO:0007669"/>
    <property type="project" value="InterPro"/>
</dbReference>
<dbReference type="PANTHER" id="PTHR15615:SF108">
    <property type="entry name" value="PROTEIN CNPPD1"/>
    <property type="match status" value="1"/>
</dbReference>
<reference evidence="1 2" key="1">
    <citation type="journal article" date="2015" name="Plant Cell">
        <title>Oil accumulation by the oleaginous diatom Fistulifera solaris as revealed by the genome and transcriptome.</title>
        <authorList>
            <person name="Tanaka T."/>
            <person name="Maeda Y."/>
            <person name="Veluchamy A."/>
            <person name="Tanaka M."/>
            <person name="Abida H."/>
            <person name="Marechal E."/>
            <person name="Bowler C."/>
            <person name="Muto M."/>
            <person name="Sunaga Y."/>
            <person name="Tanaka M."/>
            <person name="Yoshino T."/>
            <person name="Taniguchi T."/>
            <person name="Fukuda Y."/>
            <person name="Nemoto M."/>
            <person name="Matsumoto M."/>
            <person name="Wong P.S."/>
            <person name="Aburatani S."/>
            <person name="Fujibuchi W."/>
        </authorList>
    </citation>
    <scope>NUCLEOTIDE SEQUENCE [LARGE SCALE GENOMIC DNA]</scope>
    <source>
        <strain evidence="1 2">JPCC DA0580</strain>
    </source>
</reference>
<dbReference type="Pfam" id="PF08613">
    <property type="entry name" value="Cyclin"/>
    <property type="match status" value="1"/>
</dbReference>
<dbReference type="Gene3D" id="1.10.472.10">
    <property type="entry name" value="Cyclin-like"/>
    <property type="match status" value="1"/>
</dbReference>